<protein>
    <submittedName>
        <fullName evidence="2">Uncharacterized protein</fullName>
    </submittedName>
</protein>
<reference evidence="2 3" key="1">
    <citation type="submission" date="2024-11" db="EMBL/GenBank/DDBJ databases">
        <title>Adaptive evolution of stress response genes in parasites aligns with host niche diversity.</title>
        <authorList>
            <person name="Hahn C."/>
            <person name="Resl P."/>
        </authorList>
    </citation>
    <scope>NUCLEOTIDE SEQUENCE [LARGE SCALE GENOMIC DNA]</scope>
    <source>
        <strain evidence="2">EGGRZ-B1_66</strain>
        <tissue evidence="2">Body</tissue>
    </source>
</reference>
<name>A0ABD2PTU9_9PLAT</name>
<evidence type="ECO:0000313" key="3">
    <source>
        <dbReference type="Proteomes" id="UP001626550"/>
    </source>
</evidence>
<feature type="chain" id="PRO_5044840847" evidence="1">
    <location>
        <begin position="28"/>
        <end position="68"/>
    </location>
</feature>
<dbReference type="Proteomes" id="UP001626550">
    <property type="component" value="Unassembled WGS sequence"/>
</dbReference>
<feature type="signal peptide" evidence="1">
    <location>
        <begin position="1"/>
        <end position="27"/>
    </location>
</feature>
<dbReference type="EMBL" id="JBJKFK010003046">
    <property type="protein sequence ID" value="KAL3310327.1"/>
    <property type="molecule type" value="Genomic_DNA"/>
</dbReference>
<keyword evidence="3" id="KW-1185">Reference proteome</keyword>
<keyword evidence="1" id="KW-0732">Signal</keyword>
<evidence type="ECO:0000313" key="2">
    <source>
        <dbReference type="EMBL" id="KAL3310327.1"/>
    </source>
</evidence>
<sequence>MMKNIFASLFVVVALVLVAGLNTMAEAKPAGFYGAGYHGAGYYGYGYPHAAGYGLGYPYHRYGKGFYY</sequence>
<evidence type="ECO:0000256" key="1">
    <source>
        <dbReference type="SAM" id="SignalP"/>
    </source>
</evidence>
<dbReference type="AlphaFoldDB" id="A0ABD2PTU9"/>
<comment type="caution">
    <text evidence="2">The sequence shown here is derived from an EMBL/GenBank/DDBJ whole genome shotgun (WGS) entry which is preliminary data.</text>
</comment>
<gene>
    <name evidence="2" type="ORF">Ciccas_011108</name>
</gene>
<organism evidence="2 3">
    <name type="scientific">Cichlidogyrus casuarinus</name>
    <dbReference type="NCBI Taxonomy" id="1844966"/>
    <lineage>
        <taxon>Eukaryota</taxon>
        <taxon>Metazoa</taxon>
        <taxon>Spiralia</taxon>
        <taxon>Lophotrochozoa</taxon>
        <taxon>Platyhelminthes</taxon>
        <taxon>Monogenea</taxon>
        <taxon>Monopisthocotylea</taxon>
        <taxon>Dactylogyridea</taxon>
        <taxon>Ancyrocephalidae</taxon>
        <taxon>Cichlidogyrus</taxon>
    </lineage>
</organism>
<accession>A0ABD2PTU9</accession>
<proteinExistence type="predicted"/>